<feature type="transmembrane region" description="Helical" evidence="14">
    <location>
        <begin position="171"/>
        <end position="193"/>
    </location>
</feature>
<dbReference type="EMBL" id="AZIM01000013">
    <property type="protein sequence ID" value="ETE74022.1"/>
    <property type="molecule type" value="Genomic_DNA"/>
</dbReference>
<comment type="subunit">
    <text evidence="10">Interacts with ADAM10.</text>
</comment>
<feature type="region of interest" description="Disordered" evidence="13">
    <location>
        <begin position="16"/>
        <end position="37"/>
    </location>
</feature>
<comment type="subcellular location">
    <subcellularLocation>
        <location evidence="1">Cell membrane</location>
        <topology evidence="1">Multi-pass membrane protein</topology>
    </subcellularLocation>
</comment>
<evidence type="ECO:0000256" key="8">
    <source>
        <dbReference type="ARBA" id="ARBA00023180"/>
    </source>
</evidence>
<accession>V8PJJ4</accession>
<dbReference type="PANTHER" id="PTHR19282:SF550">
    <property type="entry name" value="TETRASPANIN-10"/>
    <property type="match status" value="1"/>
</dbReference>
<evidence type="ECO:0000313" key="16">
    <source>
        <dbReference type="Proteomes" id="UP000018936"/>
    </source>
</evidence>
<dbReference type="InterPro" id="IPR018499">
    <property type="entry name" value="Tetraspanin/Peripherin"/>
</dbReference>
<evidence type="ECO:0000256" key="5">
    <source>
        <dbReference type="ARBA" id="ARBA00022989"/>
    </source>
</evidence>
<comment type="caution">
    <text evidence="15">The sequence shown here is derived from an EMBL/GenBank/DDBJ whole genome shotgun (WGS) entry which is preliminary data.</text>
</comment>
<organism evidence="15 16">
    <name type="scientific">Ophiophagus hannah</name>
    <name type="common">King cobra</name>
    <name type="synonym">Naja hannah</name>
    <dbReference type="NCBI Taxonomy" id="8665"/>
    <lineage>
        <taxon>Eukaryota</taxon>
        <taxon>Metazoa</taxon>
        <taxon>Chordata</taxon>
        <taxon>Craniata</taxon>
        <taxon>Vertebrata</taxon>
        <taxon>Euteleostomi</taxon>
        <taxon>Lepidosauria</taxon>
        <taxon>Squamata</taxon>
        <taxon>Bifurcata</taxon>
        <taxon>Unidentata</taxon>
        <taxon>Episquamata</taxon>
        <taxon>Toxicofera</taxon>
        <taxon>Serpentes</taxon>
        <taxon>Colubroidea</taxon>
        <taxon>Elapidae</taxon>
        <taxon>Elapinae</taxon>
        <taxon>Ophiophagus</taxon>
    </lineage>
</organism>
<dbReference type="SUPFAM" id="SSF48652">
    <property type="entry name" value="Tetraspanin"/>
    <property type="match status" value="1"/>
</dbReference>
<evidence type="ECO:0000256" key="12">
    <source>
        <dbReference type="ARBA" id="ARBA00083961"/>
    </source>
</evidence>
<feature type="non-terminal residue" evidence="15">
    <location>
        <position position="354"/>
    </location>
</feature>
<comment type="similarity">
    <text evidence="2">Belongs to the tetraspanin (TM4SF) family.</text>
</comment>
<name>V8PJJ4_OPHHA</name>
<evidence type="ECO:0000256" key="3">
    <source>
        <dbReference type="ARBA" id="ARBA00022475"/>
    </source>
</evidence>
<sequence>MGSVLEARLCAKRLGRQQPSSYGTKSRKKSAVKEGESRTCQTFTTHKVASKRVPEYLHFPSTKMGEDEIKALLSKNDHKYYSYKAQGTPLSPDGQESGCSWNPTRQWHLLHQSSHLPLDSFSHCAKCLTFTWNTIFSIIGLFILAIGIWGLSEKESLESERITYLGSDPMLFFVLVGLVATSISLLGCTGAIFESIFLLKLFTGGIIFFLVLEVLSGIVVFSLRQHIKTSLQNFLMVAMLQYQDDLDLQFIMDEIQAGLQCCGVKSYLDWKANLYFNCTSPGVQACGVPASCCLNPLENGTILNSQCGFGTLGMEEFAVQSTIYLGGCVPQLNRWLNSHAGTIGFFAVVLIVIE</sequence>
<dbReference type="PRINTS" id="PR00259">
    <property type="entry name" value="TMFOUR"/>
</dbReference>
<dbReference type="GO" id="GO:0019899">
    <property type="term" value="F:enzyme binding"/>
    <property type="evidence" value="ECO:0007669"/>
    <property type="project" value="UniProtKB-ARBA"/>
</dbReference>
<gene>
    <name evidence="15" type="primary">TSPAN10</name>
    <name evidence="15" type="ORF">L345_00146</name>
</gene>
<evidence type="ECO:0000256" key="6">
    <source>
        <dbReference type="ARBA" id="ARBA00023136"/>
    </source>
</evidence>
<evidence type="ECO:0000256" key="1">
    <source>
        <dbReference type="ARBA" id="ARBA00004651"/>
    </source>
</evidence>
<evidence type="ECO:0000256" key="9">
    <source>
        <dbReference type="ARBA" id="ARBA00056995"/>
    </source>
</evidence>
<evidence type="ECO:0000256" key="13">
    <source>
        <dbReference type="SAM" id="MobiDB-lite"/>
    </source>
</evidence>
<reference evidence="15 16" key="1">
    <citation type="journal article" date="2013" name="Proc. Natl. Acad. Sci. U.S.A.">
        <title>The king cobra genome reveals dynamic gene evolution and adaptation in the snake venom system.</title>
        <authorList>
            <person name="Vonk F.J."/>
            <person name="Casewell N.R."/>
            <person name="Henkel C.V."/>
            <person name="Heimberg A.M."/>
            <person name="Jansen H.J."/>
            <person name="McCleary R.J."/>
            <person name="Kerkkamp H.M."/>
            <person name="Vos R.A."/>
            <person name="Guerreiro I."/>
            <person name="Calvete J.J."/>
            <person name="Wuster W."/>
            <person name="Woods A.E."/>
            <person name="Logan J.M."/>
            <person name="Harrison R.A."/>
            <person name="Castoe T.A."/>
            <person name="de Koning A.P."/>
            <person name="Pollock D.D."/>
            <person name="Yandell M."/>
            <person name="Calderon D."/>
            <person name="Renjifo C."/>
            <person name="Currier R.B."/>
            <person name="Salgado D."/>
            <person name="Pla D."/>
            <person name="Sanz L."/>
            <person name="Hyder A.S."/>
            <person name="Ribeiro J.M."/>
            <person name="Arntzen J.W."/>
            <person name="van den Thillart G.E."/>
            <person name="Boetzer M."/>
            <person name="Pirovano W."/>
            <person name="Dirks R.P."/>
            <person name="Spaink H.P."/>
            <person name="Duboule D."/>
            <person name="McGlinn E."/>
            <person name="Kini R.M."/>
            <person name="Richardson M.K."/>
        </authorList>
    </citation>
    <scope>NUCLEOTIDE SEQUENCE</scope>
    <source>
        <tissue evidence="15">Blood</tissue>
    </source>
</reference>
<dbReference type="PANTHER" id="PTHR19282">
    <property type="entry name" value="TETRASPANIN"/>
    <property type="match status" value="1"/>
</dbReference>
<evidence type="ECO:0000313" key="15">
    <source>
        <dbReference type="EMBL" id="ETE74022.1"/>
    </source>
</evidence>
<dbReference type="Proteomes" id="UP000018936">
    <property type="component" value="Unassembled WGS sequence"/>
</dbReference>
<keyword evidence="7" id="KW-1015">Disulfide bond</keyword>
<evidence type="ECO:0000256" key="4">
    <source>
        <dbReference type="ARBA" id="ARBA00022692"/>
    </source>
</evidence>
<dbReference type="GO" id="GO:0005886">
    <property type="term" value="C:plasma membrane"/>
    <property type="evidence" value="ECO:0007669"/>
    <property type="project" value="UniProtKB-SubCell"/>
</dbReference>
<keyword evidence="3" id="KW-1003">Cell membrane</keyword>
<evidence type="ECO:0000256" key="11">
    <source>
        <dbReference type="ARBA" id="ARBA00073330"/>
    </source>
</evidence>
<dbReference type="InterPro" id="IPR008952">
    <property type="entry name" value="Tetraspanin_EC2_sf"/>
</dbReference>
<dbReference type="OrthoDB" id="8122038at2759"/>
<feature type="transmembrane region" description="Helical" evidence="14">
    <location>
        <begin position="199"/>
        <end position="223"/>
    </location>
</feature>
<dbReference type="Pfam" id="PF00335">
    <property type="entry name" value="Tetraspanin"/>
    <property type="match status" value="1"/>
</dbReference>
<protein>
    <recommendedName>
        <fullName evidence="11">Tetraspanin-10</fullName>
    </recommendedName>
    <alternativeName>
        <fullName evidence="12">Oculospanin</fullName>
    </alternativeName>
</protein>
<feature type="non-terminal residue" evidence="15">
    <location>
        <position position="1"/>
    </location>
</feature>
<feature type="transmembrane region" description="Helical" evidence="14">
    <location>
        <begin position="130"/>
        <end position="151"/>
    </location>
</feature>
<keyword evidence="8" id="KW-0325">Glycoprotein</keyword>
<evidence type="ECO:0000256" key="14">
    <source>
        <dbReference type="SAM" id="Phobius"/>
    </source>
</evidence>
<dbReference type="CDD" id="cd03167">
    <property type="entry name" value="oculospanin_like_LEL"/>
    <property type="match status" value="1"/>
</dbReference>
<comment type="function">
    <text evidence="9">Part of TspanC8 subgroup, composed of 6 members that interact with the transmembrane metalloprotease ADAM10. This interaction is required for ADAM10 exit from the endoplasmic reticulum and for enzymatic maturation and trafficking to the cell surface as well as substrate specificity. Different TspanC8/ADAM10 complexes have distinct substrates.</text>
</comment>
<evidence type="ECO:0000256" key="2">
    <source>
        <dbReference type="ARBA" id="ARBA00006840"/>
    </source>
</evidence>
<dbReference type="FunFam" id="1.10.1450.10:FF:000033">
    <property type="entry name" value="Tetraspanin"/>
    <property type="match status" value="1"/>
</dbReference>
<proteinExistence type="inferred from homology"/>
<keyword evidence="16" id="KW-1185">Reference proteome</keyword>
<keyword evidence="6 14" id="KW-0472">Membrane</keyword>
<evidence type="ECO:0000256" key="7">
    <source>
        <dbReference type="ARBA" id="ARBA00023157"/>
    </source>
</evidence>
<evidence type="ECO:0000256" key="10">
    <source>
        <dbReference type="ARBA" id="ARBA00065402"/>
    </source>
</evidence>
<keyword evidence="5 14" id="KW-1133">Transmembrane helix</keyword>
<keyword evidence="4 14" id="KW-0812">Transmembrane</keyword>
<dbReference type="AlphaFoldDB" id="V8PJJ4"/>
<dbReference type="Gene3D" id="1.10.1450.10">
    <property type="entry name" value="Tetraspanin"/>
    <property type="match status" value="1"/>
</dbReference>